<dbReference type="Gene3D" id="2.30.40.10">
    <property type="entry name" value="Urease, subunit C, domain 1"/>
    <property type="match status" value="1"/>
</dbReference>
<keyword evidence="6" id="KW-0862">Zinc</keyword>
<name>A0A926DTW4_9FIRM</name>
<keyword evidence="3 6" id="KW-0479">Metal-binding</keyword>
<dbReference type="InterPro" id="IPR011059">
    <property type="entry name" value="Metal-dep_hydrolase_composite"/>
</dbReference>
<feature type="binding site" evidence="6">
    <location>
        <position position="61"/>
    </location>
    <ligand>
        <name>Zn(2+)</name>
        <dbReference type="ChEBI" id="CHEBI:29105"/>
        <label>1</label>
    </ligand>
</feature>
<dbReference type="SUPFAM" id="SSF51556">
    <property type="entry name" value="Metallo-dependent hydrolases"/>
    <property type="match status" value="1"/>
</dbReference>
<feature type="binding site" evidence="6">
    <location>
        <position position="232"/>
    </location>
    <ligand>
        <name>Zn(2+)</name>
        <dbReference type="ChEBI" id="CHEBI:29105"/>
        <label>2</label>
    </ligand>
</feature>
<dbReference type="InterPro" id="IPR050138">
    <property type="entry name" value="DHOase/Allantoinase_Hydrolase"/>
</dbReference>
<dbReference type="GO" id="GO:0005737">
    <property type="term" value="C:cytoplasm"/>
    <property type="evidence" value="ECO:0007669"/>
    <property type="project" value="TreeGrafter"/>
</dbReference>
<feature type="binding site" evidence="6">
    <location>
        <position position="153"/>
    </location>
    <ligand>
        <name>Zn(2+)</name>
        <dbReference type="ChEBI" id="CHEBI:29105"/>
        <label>1</label>
    </ligand>
</feature>
<keyword evidence="4 6" id="KW-0378">Hydrolase</keyword>
<feature type="binding site" evidence="6">
    <location>
        <position position="305"/>
    </location>
    <ligand>
        <name>Zn(2+)</name>
        <dbReference type="ChEBI" id="CHEBI:29105"/>
        <label>1</label>
    </ligand>
</feature>
<dbReference type="GO" id="GO:0004151">
    <property type="term" value="F:dihydroorotase activity"/>
    <property type="evidence" value="ECO:0007669"/>
    <property type="project" value="UniProtKB-UniRule"/>
</dbReference>
<dbReference type="GO" id="GO:0006145">
    <property type="term" value="P:purine nucleobase catabolic process"/>
    <property type="evidence" value="ECO:0007669"/>
    <property type="project" value="TreeGrafter"/>
</dbReference>
<dbReference type="EMBL" id="JACRSQ010000012">
    <property type="protein sequence ID" value="MBC8543702.1"/>
    <property type="molecule type" value="Genomic_DNA"/>
</dbReference>
<feature type="binding site" evidence="6">
    <location>
        <position position="63"/>
    </location>
    <ligand>
        <name>Zn(2+)</name>
        <dbReference type="ChEBI" id="CHEBI:29105"/>
        <label>1</label>
    </ligand>
</feature>
<comment type="pathway">
    <text evidence="6">Pyrimidine metabolism; UMP biosynthesis via de novo pathway; (S)-dihydroorotate from bicarbonate: step 3/3.</text>
</comment>
<feature type="binding site" evidence="6">
    <location>
        <begin position="63"/>
        <end position="65"/>
    </location>
    <ligand>
        <name>substrate</name>
    </ligand>
</feature>
<evidence type="ECO:0000256" key="1">
    <source>
        <dbReference type="ARBA" id="ARBA00002368"/>
    </source>
</evidence>
<reference evidence="8" key="1">
    <citation type="submission" date="2020-08" db="EMBL/GenBank/DDBJ databases">
        <title>Genome public.</title>
        <authorList>
            <person name="Liu C."/>
            <person name="Sun Q."/>
        </authorList>
    </citation>
    <scope>NUCLEOTIDE SEQUENCE</scope>
    <source>
        <strain evidence="8">NSJ-32</strain>
    </source>
</reference>
<evidence type="ECO:0000256" key="3">
    <source>
        <dbReference type="ARBA" id="ARBA00022723"/>
    </source>
</evidence>
<dbReference type="GO" id="GO:0044205">
    <property type="term" value="P:'de novo' UMP biosynthetic process"/>
    <property type="evidence" value="ECO:0007669"/>
    <property type="project" value="UniProtKB-UniRule"/>
</dbReference>
<dbReference type="InterPro" id="IPR002195">
    <property type="entry name" value="Dihydroorotase_CS"/>
</dbReference>
<feature type="active site" evidence="6">
    <location>
        <position position="305"/>
    </location>
</feature>
<comment type="cofactor">
    <cofactor evidence="6">
        <name>Zn(2+)</name>
        <dbReference type="ChEBI" id="CHEBI:29105"/>
    </cofactor>
    <text evidence="6">Binds 2 Zn(2+) ions per subunit.</text>
</comment>
<keyword evidence="9" id="KW-1185">Reference proteome</keyword>
<feature type="binding site" evidence="6">
    <location>
        <position position="153"/>
    </location>
    <ligand>
        <name>Zn(2+)</name>
        <dbReference type="ChEBI" id="CHEBI:29105"/>
        <label>2</label>
    </ligand>
</feature>
<dbReference type="CDD" id="cd01317">
    <property type="entry name" value="DHOase_IIa"/>
    <property type="match status" value="1"/>
</dbReference>
<protein>
    <recommendedName>
        <fullName evidence="6">Dihydroorotase</fullName>
        <shortName evidence="6">DHOase</shortName>
        <ecNumber evidence="6">3.5.2.3</ecNumber>
    </recommendedName>
</protein>
<comment type="function">
    <text evidence="1 6">Catalyzes the reversible cyclization of carbamoyl aspartate to dihydroorotate.</text>
</comment>
<dbReference type="InterPro" id="IPR032466">
    <property type="entry name" value="Metal_Hydrolase"/>
</dbReference>
<evidence type="ECO:0000256" key="2">
    <source>
        <dbReference type="ARBA" id="ARBA00010286"/>
    </source>
</evidence>
<dbReference type="HAMAP" id="MF_00220_B">
    <property type="entry name" value="PyrC_classI_B"/>
    <property type="match status" value="1"/>
</dbReference>
<gene>
    <name evidence="6" type="primary">pyrC</name>
    <name evidence="8" type="ORF">H8730_09105</name>
</gene>
<comment type="similarity">
    <text evidence="2 6">Belongs to the metallo-dependent hydrolases superfamily. DHOase family. Class I DHOase subfamily.</text>
</comment>
<comment type="catalytic activity">
    <reaction evidence="6">
        <text>(S)-dihydroorotate + H2O = N-carbamoyl-L-aspartate + H(+)</text>
        <dbReference type="Rhea" id="RHEA:24296"/>
        <dbReference type="ChEBI" id="CHEBI:15377"/>
        <dbReference type="ChEBI" id="CHEBI:15378"/>
        <dbReference type="ChEBI" id="CHEBI:30864"/>
        <dbReference type="ChEBI" id="CHEBI:32814"/>
        <dbReference type="EC" id="3.5.2.3"/>
    </reaction>
</comment>
<dbReference type="Pfam" id="PF12890">
    <property type="entry name" value="DHOase"/>
    <property type="match status" value="1"/>
</dbReference>
<comment type="caution">
    <text evidence="8">The sequence shown here is derived from an EMBL/GenBank/DDBJ whole genome shotgun (WGS) entry which is preliminary data.</text>
</comment>
<evidence type="ECO:0000256" key="6">
    <source>
        <dbReference type="HAMAP-Rule" id="MF_00220"/>
    </source>
</evidence>
<evidence type="ECO:0000313" key="9">
    <source>
        <dbReference type="Proteomes" id="UP000657006"/>
    </source>
</evidence>
<evidence type="ECO:0000256" key="4">
    <source>
        <dbReference type="ARBA" id="ARBA00022801"/>
    </source>
</evidence>
<dbReference type="EC" id="3.5.2.3" evidence="6"/>
<keyword evidence="5 6" id="KW-0665">Pyrimidine biosynthesis</keyword>
<dbReference type="NCBIfam" id="TIGR00857">
    <property type="entry name" value="pyrC_multi"/>
    <property type="match status" value="1"/>
</dbReference>
<evidence type="ECO:0000259" key="7">
    <source>
        <dbReference type="Pfam" id="PF12890"/>
    </source>
</evidence>
<proteinExistence type="inferred from homology"/>
<dbReference type="Proteomes" id="UP000657006">
    <property type="component" value="Unassembled WGS sequence"/>
</dbReference>
<dbReference type="RefSeq" id="WP_177715681.1">
    <property type="nucleotide sequence ID" value="NZ_JACRSQ010000012.1"/>
</dbReference>
<dbReference type="GO" id="GO:0004038">
    <property type="term" value="F:allantoinase activity"/>
    <property type="evidence" value="ECO:0007669"/>
    <property type="project" value="TreeGrafter"/>
</dbReference>
<dbReference type="PROSITE" id="PS00483">
    <property type="entry name" value="DIHYDROOROTASE_2"/>
    <property type="match status" value="1"/>
</dbReference>
<accession>A0A926DTW4</accession>
<dbReference type="PROSITE" id="PS00482">
    <property type="entry name" value="DIHYDROOROTASE_1"/>
    <property type="match status" value="1"/>
</dbReference>
<dbReference type="InterPro" id="IPR004722">
    <property type="entry name" value="DHOase"/>
</dbReference>
<feature type="domain" description="Dihydroorotase catalytic" evidence="7">
    <location>
        <begin position="53"/>
        <end position="236"/>
    </location>
</feature>
<evidence type="ECO:0000256" key="5">
    <source>
        <dbReference type="ARBA" id="ARBA00022975"/>
    </source>
</evidence>
<feature type="binding site" evidence="6">
    <location>
        <position position="309"/>
    </location>
    <ligand>
        <name>substrate</name>
    </ligand>
</feature>
<sequence>MSLLIKNGIVLDPSADQAIRRDVYIDGGVIQDQIPDSEQSNSIQVLDAAGCWVMPGFIDLHVHLREPGLTHKETIATGSAAAAAGGFTTICAMPNTVPVTDSAEIVRYILGQAAKAPYTHVLPVGSITLGQEGRELSHMDEMAAAGVCAFSEDGKSVMNAALMKQAMEKAKALGLPILDHCEDISLAGGCVNEGENAQRAGLPGISRDAEELMTARDIMLAASTGVKLHICHVSTAGSVEIIREAKKRGIPITAEACPHHFTLSDESILTQDPNFKMSPPLRTKGDVQAILDGLADGTLDCIATDHAPHHAEDKNTDMQSAANGIVGLETALSLSVTRLTSPGILTPLALAKCLSYNPAKIIGLDRGEIRPHKPADVVIVNPAKQYVVDKNSFYTKGRNTPFHGMTLQGKVEATILDGRIVYQNGKVYK</sequence>
<dbReference type="Gene3D" id="3.20.20.140">
    <property type="entry name" value="Metal-dependent hydrolases"/>
    <property type="match status" value="1"/>
</dbReference>
<dbReference type="InterPro" id="IPR024403">
    <property type="entry name" value="DHOase_cat"/>
</dbReference>
<dbReference type="PANTHER" id="PTHR43668:SF2">
    <property type="entry name" value="ALLANTOINASE"/>
    <property type="match status" value="1"/>
</dbReference>
<feature type="binding site" evidence="6">
    <location>
        <position position="95"/>
    </location>
    <ligand>
        <name>substrate</name>
    </ligand>
</feature>
<dbReference type="GO" id="GO:0008270">
    <property type="term" value="F:zinc ion binding"/>
    <property type="evidence" value="ECO:0007669"/>
    <property type="project" value="UniProtKB-UniRule"/>
</dbReference>
<evidence type="ECO:0000313" key="8">
    <source>
        <dbReference type="EMBL" id="MBC8543702.1"/>
    </source>
</evidence>
<organism evidence="8 9">
    <name type="scientific">Bianquea renquensis</name>
    <dbReference type="NCBI Taxonomy" id="2763661"/>
    <lineage>
        <taxon>Bacteria</taxon>
        <taxon>Bacillati</taxon>
        <taxon>Bacillota</taxon>
        <taxon>Clostridia</taxon>
        <taxon>Eubacteriales</taxon>
        <taxon>Bianqueaceae</taxon>
        <taxon>Bianquea</taxon>
    </lineage>
</organism>
<dbReference type="PANTHER" id="PTHR43668">
    <property type="entry name" value="ALLANTOINASE"/>
    <property type="match status" value="1"/>
</dbReference>
<dbReference type="AlphaFoldDB" id="A0A926DTW4"/>
<comment type="caution">
    <text evidence="6">Lacks conserved residue(s) required for the propagation of feature annotation.</text>
</comment>
<dbReference type="SUPFAM" id="SSF51338">
    <property type="entry name" value="Composite domain of metallo-dependent hydrolases"/>
    <property type="match status" value="1"/>
</dbReference>
<feature type="binding site" evidence="6">
    <location>
        <position position="180"/>
    </location>
    <ligand>
        <name>Zn(2+)</name>
        <dbReference type="ChEBI" id="CHEBI:29105"/>
        <label>2</label>
    </ligand>
</feature>